<organism evidence="3 4">
    <name type="scientific">Oceanobacillus limi</name>
    <dbReference type="NCBI Taxonomy" id="930131"/>
    <lineage>
        <taxon>Bacteria</taxon>
        <taxon>Bacillati</taxon>
        <taxon>Bacillota</taxon>
        <taxon>Bacilli</taxon>
        <taxon>Bacillales</taxon>
        <taxon>Bacillaceae</taxon>
        <taxon>Oceanobacillus</taxon>
    </lineage>
</organism>
<sequence length="187" mass="21388">MYRVVLSGLVCILIVLIGFGGWNVYQWLTSEEQKSEKDSDMASAEVEELEKQRMEIQGEISEDDLTRFAEEGLNPFGQSTAMNELTDTFYQEYLHGMSHQKVKADAKWGFYEIHPERINWLLAGLNEVELEHEDVYRGILEKWDKGDFTTADLDHNAIWRLQGGTIGEATGVYSPAEEQAYLKSQAE</sequence>
<dbReference type="OrthoDB" id="1932566at2"/>
<dbReference type="RefSeq" id="WP_090866073.1">
    <property type="nucleotide sequence ID" value="NZ_FOHE01000001.1"/>
</dbReference>
<dbReference type="Proteomes" id="UP000198618">
    <property type="component" value="Unassembled WGS sequence"/>
</dbReference>
<feature type="transmembrane region" description="Helical" evidence="2">
    <location>
        <begin position="6"/>
        <end position="25"/>
    </location>
</feature>
<keyword evidence="4" id="KW-1185">Reference proteome</keyword>
<keyword evidence="2" id="KW-0472">Membrane</keyword>
<reference evidence="3 4" key="1">
    <citation type="submission" date="2016-10" db="EMBL/GenBank/DDBJ databases">
        <authorList>
            <person name="de Groot N.N."/>
        </authorList>
    </citation>
    <scope>NUCLEOTIDE SEQUENCE [LARGE SCALE GENOMIC DNA]</scope>
    <source>
        <strain evidence="3 4">IBRC-M 10780</strain>
    </source>
</reference>
<name>A0A1H9YB13_9BACI</name>
<keyword evidence="2" id="KW-0812">Transmembrane</keyword>
<proteinExistence type="predicted"/>
<evidence type="ECO:0000256" key="2">
    <source>
        <dbReference type="SAM" id="Phobius"/>
    </source>
</evidence>
<evidence type="ECO:0000256" key="1">
    <source>
        <dbReference type="SAM" id="Coils"/>
    </source>
</evidence>
<evidence type="ECO:0000313" key="3">
    <source>
        <dbReference type="EMBL" id="SES65996.1"/>
    </source>
</evidence>
<dbReference type="AlphaFoldDB" id="A0A1H9YB13"/>
<protein>
    <submittedName>
        <fullName evidence="3">Uncharacterized protein</fullName>
    </submittedName>
</protein>
<dbReference type="STRING" id="930131.SAMN05216389_101289"/>
<dbReference type="Pfam" id="PF19754">
    <property type="entry name" value="DUF6241"/>
    <property type="match status" value="1"/>
</dbReference>
<gene>
    <name evidence="3" type="ORF">SAMN05216389_101289</name>
</gene>
<dbReference type="InterPro" id="IPR046208">
    <property type="entry name" value="DUF6241"/>
</dbReference>
<dbReference type="EMBL" id="FOHE01000001">
    <property type="protein sequence ID" value="SES65996.1"/>
    <property type="molecule type" value="Genomic_DNA"/>
</dbReference>
<feature type="coiled-coil region" evidence="1">
    <location>
        <begin position="32"/>
        <end position="59"/>
    </location>
</feature>
<evidence type="ECO:0000313" key="4">
    <source>
        <dbReference type="Proteomes" id="UP000198618"/>
    </source>
</evidence>
<accession>A0A1H9YB13</accession>
<keyword evidence="1" id="KW-0175">Coiled coil</keyword>
<keyword evidence="2" id="KW-1133">Transmembrane helix</keyword>